<feature type="transmembrane region" description="Helical" evidence="5">
    <location>
        <begin position="114"/>
        <end position="137"/>
    </location>
</feature>
<accession>A0A317XLC8</accession>
<evidence type="ECO:0000256" key="3">
    <source>
        <dbReference type="ARBA" id="ARBA00022989"/>
    </source>
</evidence>
<feature type="transmembrane region" description="Helical" evidence="5">
    <location>
        <begin position="317"/>
        <end position="343"/>
    </location>
</feature>
<feature type="transmembrane region" description="Helical" evidence="5">
    <location>
        <begin position="84"/>
        <end position="102"/>
    </location>
</feature>
<dbReference type="STRING" id="1882483.A0A317XLC8"/>
<evidence type="ECO:0000256" key="2">
    <source>
        <dbReference type="ARBA" id="ARBA00022692"/>
    </source>
</evidence>
<feature type="transmembrane region" description="Helical" evidence="5">
    <location>
        <begin position="61"/>
        <end position="79"/>
    </location>
</feature>
<dbReference type="PANTHER" id="PTHR31465">
    <property type="entry name" value="PROTEIN RTA1-RELATED"/>
    <property type="match status" value="1"/>
</dbReference>
<feature type="transmembrane region" description="Helical" evidence="5">
    <location>
        <begin position="228"/>
        <end position="251"/>
    </location>
</feature>
<name>A0A317XLC8_9BASI</name>
<evidence type="ECO:0000256" key="4">
    <source>
        <dbReference type="ARBA" id="ARBA00023136"/>
    </source>
</evidence>
<evidence type="ECO:0000313" key="8">
    <source>
        <dbReference type="Proteomes" id="UP000246740"/>
    </source>
</evidence>
<protein>
    <recommendedName>
        <fullName evidence="9">RTA1-domain-containing protein</fullName>
    </recommendedName>
</protein>
<dbReference type="PANTHER" id="PTHR31465:SF1">
    <property type="entry name" value="PROTEIN RTA1-RELATED"/>
    <property type="match status" value="1"/>
</dbReference>
<keyword evidence="3 5" id="KW-1133">Transmembrane helix</keyword>
<dbReference type="AlphaFoldDB" id="A0A317XLC8"/>
<evidence type="ECO:0000256" key="5">
    <source>
        <dbReference type="SAM" id="Phobius"/>
    </source>
</evidence>
<feature type="transmembrane region" description="Helical" evidence="5">
    <location>
        <begin position="272"/>
        <end position="297"/>
    </location>
</feature>
<dbReference type="InterPro" id="IPR007568">
    <property type="entry name" value="RTA1"/>
</dbReference>
<comment type="subcellular location">
    <subcellularLocation>
        <location evidence="1">Membrane</location>
        <topology evidence="1">Multi-pass membrane protein</topology>
    </subcellularLocation>
</comment>
<proteinExistence type="predicted"/>
<dbReference type="GO" id="GO:0016020">
    <property type="term" value="C:membrane"/>
    <property type="evidence" value="ECO:0007669"/>
    <property type="project" value="UniProtKB-SubCell"/>
</dbReference>
<keyword evidence="4 5" id="KW-0472">Membrane</keyword>
<keyword evidence="8" id="KW-1185">Reference proteome</keyword>
<evidence type="ECO:0008006" key="9">
    <source>
        <dbReference type="Google" id="ProtNLM"/>
    </source>
</evidence>
<dbReference type="EMBL" id="KZ819198">
    <property type="protein sequence ID" value="PWY98612.1"/>
    <property type="molecule type" value="Genomic_DNA"/>
</dbReference>
<feature type="chain" id="PRO_5016241120" description="RTA1-domain-containing protein" evidence="6">
    <location>
        <begin position="19"/>
        <end position="367"/>
    </location>
</feature>
<evidence type="ECO:0000256" key="6">
    <source>
        <dbReference type="SAM" id="SignalP"/>
    </source>
</evidence>
<sequence length="367" mass="39985">MLSQLALTLALAATGTIAMPTSTSTSTGVNNEALTATLTILAASTKPSGVLKYQPSSGGNYAFGVVYAIFTVVIFFYVFRKKDWWSLCLPIGTFFSAIGYFIRPSMNPDSVALSTYIAQTAFVVISPVAFLAFNYLLYGRLILAVDQDFGNQTELEGQALTASQRITMIKKAGGPKREKSRFSLIPPRIVARVFIWSDITTFIIQLGAGGLQASGGKGNPRLVQIGGQLFLAGVTLQGISYILFTTLVTYTTLKVFADSNKITPLGTSSRRFLGLSPPIFGLVSGLYFSSLFVIIRSVYRIIEFAQGYDGYLVSHEIYLFVLDAAPLVLAVGIWVVMWPSYLLEKVLDQRFASKETDKDLSLHSLST</sequence>
<feature type="signal peptide" evidence="6">
    <location>
        <begin position="1"/>
        <end position="18"/>
    </location>
</feature>
<dbReference type="Proteomes" id="UP000246740">
    <property type="component" value="Unassembled WGS sequence"/>
</dbReference>
<dbReference type="OrthoDB" id="3358017at2759"/>
<reference evidence="7 8" key="1">
    <citation type="journal article" date="2018" name="Mol. Biol. Evol.">
        <title>Broad Genomic Sampling Reveals a Smut Pathogenic Ancestry of the Fungal Clade Ustilaginomycotina.</title>
        <authorList>
            <person name="Kijpornyongpan T."/>
            <person name="Mondo S.J."/>
            <person name="Barry K."/>
            <person name="Sandor L."/>
            <person name="Lee J."/>
            <person name="Lipzen A."/>
            <person name="Pangilinan J."/>
            <person name="LaButti K."/>
            <person name="Hainaut M."/>
            <person name="Henrissat B."/>
            <person name="Grigoriev I.V."/>
            <person name="Spatafora J.W."/>
            <person name="Aime M.C."/>
        </authorList>
    </citation>
    <scope>NUCLEOTIDE SEQUENCE [LARGE SCALE GENOMIC DNA]</scope>
    <source>
        <strain evidence="7 8">MCA 3645</strain>
    </source>
</reference>
<gene>
    <name evidence="7" type="ORF">BCV70DRAFT_227931</name>
</gene>
<evidence type="ECO:0000313" key="7">
    <source>
        <dbReference type="EMBL" id="PWY98612.1"/>
    </source>
</evidence>
<organism evidence="7 8">
    <name type="scientific">Testicularia cyperi</name>
    <dbReference type="NCBI Taxonomy" id="1882483"/>
    <lineage>
        <taxon>Eukaryota</taxon>
        <taxon>Fungi</taxon>
        <taxon>Dikarya</taxon>
        <taxon>Basidiomycota</taxon>
        <taxon>Ustilaginomycotina</taxon>
        <taxon>Ustilaginomycetes</taxon>
        <taxon>Ustilaginales</taxon>
        <taxon>Anthracoideaceae</taxon>
        <taxon>Testicularia</taxon>
    </lineage>
</organism>
<evidence type="ECO:0000256" key="1">
    <source>
        <dbReference type="ARBA" id="ARBA00004141"/>
    </source>
</evidence>
<keyword evidence="2 5" id="KW-0812">Transmembrane</keyword>
<dbReference type="Pfam" id="PF04479">
    <property type="entry name" value="RTA1"/>
    <property type="match status" value="2"/>
</dbReference>
<dbReference type="InParanoid" id="A0A317XLC8"/>
<keyword evidence="6" id="KW-0732">Signal</keyword>